<feature type="domain" description="Erythronate-4-phosphate dehydrogenase dimerisation" evidence="8">
    <location>
        <begin position="310"/>
        <end position="387"/>
    </location>
</feature>
<dbReference type="CDD" id="cd12158">
    <property type="entry name" value="ErythrP_dh"/>
    <property type="match status" value="1"/>
</dbReference>
<protein>
    <recommendedName>
        <fullName evidence="5">Erythronate-4-phosphate dehydrogenase</fullName>
        <ecNumber evidence="5">1.1.1.290</ecNumber>
    </recommendedName>
</protein>
<dbReference type="HAMAP" id="MF_01825">
    <property type="entry name" value="PdxB"/>
    <property type="match status" value="1"/>
</dbReference>
<dbReference type="GO" id="GO:0051287">
    <property type="term" value="F:NAD binding"/>
    <property type="evidence" value="ECO:0007669"/>
    <property type="project" value="InterPro"/>
</dbReference>
<feature type="binding site" evidence="5">
    <location>
        <position position="272"/>
    </location>
    <ligand>
        <name>NAD(+)</name>
        <dbReference type="ChEBI" id="CHEBI:57540"/>
    </ligand>
</feature>
<comment type="function">
    <text evidence="5">Catalyzes the oxidation of erythronate-4-phosphate to 3-hydroxy-2-oxo-4-phosphonooxybutanoate.</text>
</comment>
<evidence type="ECO:0000259" key="8">
    <source>
        <dbReference type="Pfam" id="PF11890"/>
    </source>
</evidence>
<sequence>MSAVSGLRIVADENMPHVEPWFSGLAHSLTRKPGRTLTRDDLMDADVLLVRSVTQVNADLLTGTPVRFVGSATIGTDHIDQAWLAEQGIAFHHAPGCNAQSVVDWVLSVFARLHLDFELPWWQRTIGVIGAGNVGGKLVDRLKTLGVRTLVCDPPRAEREEREGTLGQDDFVGLNTLLQASDIVCMHAPLTRPGEAGQHATEGLIGADQLALMKPGAWLINAGRGPVIQEGPLQSALDTQCIHAVLDVWPDEPRVSERLLNAVYQASPHVAGYSQEGKWTGTRMLAEALHHWANQPLPSGPDLPQGPTLNAAFFSQDTPEHLGSELVQALHDPARDTVAMQQSVQGDHIPPHTFDALRKEYPKRRELAAAEVSNVPAEAEDWLRKLGFRL</sequence>
<feature type="active site" evidence="5">
    <location>
        <position position="252"/>
    </location>
</feature>
<keyword evidence="2 5" id="KW-0560">Oxidoreductase</keyword>
<comment type="subcellular location">
    <subcellularLocation>
        <location evidence="5">Cytoplasm</location>
    </subcellularLocation>
</comment>
<keyword evidence="4 5" id="KW-0664">Pyridoxine biosynthesis</keyword>
<dbReference type="InterPro" id="IPR050418">
    <property type="entry name" value="D-iso_2-hydroxyacid_DH_PdxB"/>
</dbReference>
<reference evidence="9" key="2">
    <citation type="submission" date="2020-09" db="EMBL/GenBank/DDBJ databases">
        <authorList>
            <person name="Sun Q."/>
            <person name="Kim S."/>
        </authorList>
    </citation>
    <scope>NUCLEOTIDE SEQUENCE</scope>
    <source>
        <strain evidence="9">KCTC 22169</strain>
    </source>
</reference>
<comment type="caution">
    <text evidence="5">Lacks conserved residue(s) required for the propagation of feature annotation.</text>
</comment>
<dbReference type="PROSITE" id="PS00065">
    <property type="entry name" value="D_2_HYDROXYACID_DH_1"/>
    <property type="match status" value="1"/>
</dbReference>
<dbReference type="EMBL" id="BMXR01000008">
    <property type="protein sequence ID" value="GGX62454.1"/>
    <property type="molecule type" value="Genomic_DNA"/>
</dbReference>
<dbReference type="Proteomes" id="UP000626148">
    <property type="component" value="Unassembled WGS sequence"/>
</dbReference>
<dbReference type="Pfam" id="PF11890">
    <property type="entry name" value="DUF3410"/>
    <property type="match status" value="1"/>
</dbReference>
<comment type="similarity">
    <text evidence="5">Belongs to the D-isomer specific 2-hydroxyacid dehydrogenase family. PdxB subfamily.</text>
</comment>
<feature type="binding site" evidence="5">
    <location>
        <position position="52"/>
    </location>
    <ligand>
        <name>substrate</name>
    </ligand>
</feature>
<evidence type="ECO:0000256" key="4">
    <source>
        <dbReference type="ARBA" id="ARBA00023096"/>
    </source>
</evidence>
<evidence type="ECO:0000313" key="9">
    <source>
        <dbReference type="EMBL" id="GGX62454.1"/>
    </source>
</evidence>
<evidence type="ECO:0000256" key="2">
    <source>
        <dbReference type="ARBA" id="ARBA00023002"/>
    </source>
</evidence>
<dbReference type="Pfam" id="PF02826">
    <property type="entry name" value="2-Hacid_dh_C"/>
    <property type="match status" value="1"/>
</dbReference>
<dbReference type="GO" id="GO:0008615">
    <property type="term" value="P:pyridoxine biosynthetic process"/>
    <property type="evidence" value="ECO:0007669"/>
    <property type="project" value="UniProtKB-UniRule"/>
</dbReference>
<evidence type="ECO:0000256" key="1">
    <source>
        <dbReference type="ARBA" id="ARBA00022490"/>
    </source>
</evidence>
<reference evidence="9" key="1">
    <citation type="journal article" date="2014" name="Int. J. Syst. Evol. Microbiol.">
        <title>Complete genome sequence of Corynebacterium casei LMG S-19264T (=DSM 44701T), isolated from a smear-ripened cheese.</title>
        <authorList>
            <consortium name="US DOE Joint Genome Institute (JGI-PGF)"/>
            <person name="Walter F."/>
            <person name="Albersmeier A."/>
            <person name="Kalinowski J."/>
            <person name="Ruckert C."/>
        </authorList>
    </citation>
    <scope>NUCLEOTIDE SEQUENCE</scope>
    <source>
        <strain evidence="9">KCTC 22169</strain>
    </source>
</reference>
<dbReference type="InterPro" id="IPR029752">
    <property type="entry name" value="D-isomer_DH_CS1"/>
</dbReference>
<dbReference type="AlphaFoldDB" id="A0A918KG21"/>
<feature type="active site" evidence="5">
    <location>
        <position position="224"/>
    </location>
</feature>
<keyword evidence="1 5" id="KW-0963">Cytoplasm</keyword>
<dbReference type="InterPro" id="IPR006139">
    <property type="entry name" value="D-isomer_2_OHA_DH_cat_dom"/>
</dbReference>
<gene>
    <name evidence="5 9" type="primary">pdxB</name>
    <name evidence="9" type="ORF">GCM10007392_32940</name>
</gene>
<feature type="binding site" evidence="5">
    <location>
        <position position="273"/>
    </location>
    <ligand>
        <name>substrate</name>
    </ligand>
</feature>
<keyword evidence="10" id="KW-1185">Reference proteome</keyword>
<dbReference type="InterPro" id="IPR038251">
    <property type="entry name" value="PdxB_dimer_sf"/>
</dbReference>
<feature type="active site" description="Proton donor" evidence="5">
    <location>
        <position position="269"/>
    </location>
</feature>
<feature type="domain" description="D-isomer specific 2-hydroxyacid dehydrogenase NAD-binding" evidence="7">
    <location>
        <begin position="123"/>
        <end position="271"/>
    </location>
</feature>
<evidence type="ECO:0000313" key="10">
    <source>
        <dbReference type="Proteomes" id="UP000626148"/>
    </source>
</evidence>
<dbReference type="SUPFAM" id="SSF51735">
    <property type="entry name" value="NAD(P)-binding Rossmann-fold domains"/>
    <property type="match status" value="1"/>
</dbReference>
<name>A0A918KG21_9GAMM</name>
<feature type="binding site" evidence="5">
    <location>
        <position position="73"/>
    </location>
    <ligand>
        <name>substrate</name>
    </ligand>
</feature>
<keyword evidence="3 5" id="KW-0520">NAD</keyword>
<feature type="domain" description="D-isomer specific 2-hydroxyacid dehydrogenase catalytic" evidence="6">
    <location>
        <begin position="38"/>
        <end position="293"/>
    </location>
</feature>
<comment type="pathway">
    <text evidence="5">Cofactor biosynthesis; pyridoxine 5'-phosphate biosynthesis; pyridoxine 5'-phosphate from D-erythrose 4-phosphate: step 2/5.</text>
</comment>
<dbReference type="InterPro" id="IPR020921">
    <property type="entry name" value="Erythronate-4-P_DHase"/>
</dbReference>
<dbReference type="PANTHER" id="PTHR43761">
    <property type="entry name" value="D-ISOMER SPECIFIC 2-HYDROXYACID DEHYDROGENASE FAMILY PROTEIN (AFU_ORTHOLOGUE AFUA_1G13630)"/>
    <property type="match status" value="1"/>
</dbReference>
<evidence type="ECO:0000259" key="6">
    <source>
        <dbReference type="Pfam" id="PF00389"/>
    </source>
</evidence>
<dbReference type="SUPFAM" id="SSF52283">
    <property type="entry name" value="Formate/glycerate dehydrogenase catalytic domain-like"/>
    <property type="match status" value="1"/>
</dbReference>
<dbReference type="PANTHER" id="PTHR43761:SF1">
    <property type="entry name" value="D-ISOMER SPECIFIC 2-HYDROXYACID DEHYDROGENASE CATALYTIC DOMAIN-CONTAINING PROTEIN-RELATED"/>
    <property type="match status" value="1"/>
</dbReference>
<feature type="binding site" evidence="5">
    <location>
        <position position="153"/>
    </location>
    <ligand>
        <name>NAD(+)</name>
        <dbReference type="ChEBI" id="CHEBI:57540"/>
    </ligand>
</feature>
<comment type="catalytic activity">
    <reaction evidence="5">
        <text>4-phospho-D-erythronate + NAD(+) = (R)-3-hydroxy-2-oxo-4-phosphooxybutanoate + NADH + H(+)</text>
        <dbReference type="Rhea" id="RHEA:18829"/>
        <dbReference type="ChEBI" id="CHEBI:15378"/>
        <dbReference type="ChEBI" id="CHEBI:57540"/>
        <dbReference type="ChEBI" id="CHEBI:57945"/>
        <dbReference type="ChEBI" id="CHEBI:58538"/>
        <dbReference type="ChEBI" id="CHEBI:58766"/>
        <dbReference type="EC" id="1.1.1.290"/>
    </reaction>
</comment>
<dbReference type="Pfam" id="PF00389">
    <property type="entry name" value="2-Hacid_dh"/>
    <property type="match status" value="1"/>
</dbReference>
<dbReference type="InterPro" id="IPR006140">
    <property type="entry name" value="D-isomer_DH_NAD-bd"/>
</dbReference>
<evidence type="ECO:0000259" key="7">
    <source>
        <dbReference type="Pfam" id="PF02826"/>
    </source>
</evidence>
<evidence type="ECO:0000256" key="5">
    <source>
        <dbReference type="HAMAP-Rule" id="MF_01825"/>
    </source>
</evidence>
<accession>A0A918KG21</accession>
<comment type="caution">
    <text evidence="9">The sequence shown here is derived from an EMBL/GenBank/DDBJ whole genome shotgun (WGS) entry which is preliminary data.</text>
</comment>
<dbReference type="Gene3D" id="3.40.50.720">
    <property type="entry name" value="NAD(P)-binding Rossmann-like Domain"/>
    <property type="match status" value="2"/>
</dbReference>
<organism evidence="9 10">
    <name type="scientific">Saccharospirillum salsuginis</name>
    <dbReference type="NCBI Taxonomy" id="418750"/>
    <lineage>
        <taxon>Bacteria</taxon>
        <taxon>Pseudomonadati</taxon>
        <taxon>Pseudomonadota</taxon>
        <taxon>Gammaproteobacteria</taxon>
        <taxon>Oceanospirillales</taxon>
        <taxon>Saccharospirillaceae</taxon>
        <taxon>Saccharospirillum</taxon>
    </lineage>
</organism>
<dbReference type="GO" id="GO:0033711">
    <property type="term" value="F:4-phosphoerythronate dehydrogenase activity"/>
    <property type="evidence" value="ECO:0007669"/>
    <property type="project" value="UniProtKB-EC"/>
</dbReference>
<dbReference type="InterPro" id="IPR036291">
    <property type="entry name" value="NAD(P)-bd_dom_sf"/>
</dbReference>
<dbReference type="Gene3D" id="3.30.1370.170">
    <property type="match status" value="1"/>
</dbReference>
<dbReference type="InterPro" id="IPR024531">
    <property type="entry name" value="Erythronate-4-P_DHase_dimer"/>
</dbReference>
<comment type="subunit">
    <text evidence="5">Homodimer.</text>
</comment>
<dbReference type="GO" id="GO:0005737">
    <property type="term" value="C:cytoplasm"/>
    <property type="evidence" value="ECO:0007669"/>
    <property type="project" value="UniProtKB-SubCell"/>
</dbReference>
<dbReference type="EC" id="1.1.1.290" evidence="5"/>
<evidence type="ECO:0000256" key="3">
    <source>
        <dbReference type="ARBA" id="ARBA00023027"/>
    </source>
</evidence>
<dbReference type="RefSeq" id="WP_189610667.1">
    <property type="nucleotide sequence ID" value="NZ_BMXR01000008.1"/>
</dbReference>
<feature type="binding site" evidence="5">
    <location>
        <position position="247"/>
    </location>
    <ligand>
        <name>NAD(+)</name>
        <dbReference type="ChEBI" id="CHEBI:57540"/>
    </ligand>
</feature>
<proteinExistence type="inferred from homology"/>
<dbReference type="GO" id="GO:0046983">
    <property type="term" value="F:protein dimerization activity"/>
    <property type="evidence" value="ECO:0007669"/>
    <property type="project" value="InterPro"/>
</dbReference>